<dbReference type="InterPro" id="IPR027417">
    <property type="entry name" value="P-loop_NTPase"/>
</dbReference>
<proteinExistence type="predicted"/>
<dbReference type="Gene3D" id="3.40.50.300">
    <property type="entry name" value="P-loop containing nucleotide triphosphate hydrolases"/>
    <property type="match status" value="1"/>
</dbReference>
<dbReference type="Proteomes" id="UP000698752">
    <property type="component" value="Unassembled WGS sequence"/>
</dbReference>
<gene>
    <name evidence="1" type="ORF">GXW78_12970</name>
</gene>
<organism evidence="1 2">
    <name type="scientific">Neoroseomonas terrae</name>
    <dbReference type="NCBI Taxonomy" id="424799"/>
    <lineage>
        <taxon>Bacteria</taxon>
        <taxon>Pseudomonadati</taxon>
        <taxon>Pseudomonadota</taxon>
        <taxon>Alphaproteobacteria</taxon>
        <taxon>Acetobacterales</taxon>
        <taxon>Acetobacteraceae</taxon>
        <taxon>Neoroseomonas</taxon>
    </lineage>
</organism>
<dbReference type="SUPFAM" id="SSF52540">
    <property type="entry name" value="P-loop containing nucleoside triphosphate hydrolases"/>
    <property type="match status" value="1"/>
</dbReference>
<dbReference type="Pfam" id="PF13238">
    <property type="entry name" value="AAA_18"/>
    <property type="match status" value="1"/>
</dbReference>
<evidence type="ECO:0000313" key="1">
    <source>
        <dbReference type="EMBL" id="MBR0650580.1"/>
    </source>
</evidence>
<name>A0ABS5EHS4_9PROT</name>
<evidence type="ECO:0000313" key="2">
    <source>
        <dbReference type="Proteomes" id="UP000698752"/>
    </source>
</evidence>
<sequence>MARILITGMSGTGKSAVVEELARLGHRAIDLDAPAWSHWVEAPAEDMLTPRPGRDWVWRMDRVRALLSQHAGADLFVSGCAENMGGAFELIDLIVLLSAPPDTIMERLAARSGDGYGQSGAERAAVARLIEAVEPRLRAAAQAEIDTRQPVGRTVETILAIAATVRLD</sequence>
<keyword evidence="2" id="KW-1185">Reference proteome</keyword>
<protein>
    <submittedName>
        <fullName evidence="1">AAA family ATPase</fullName>
    </submittedName>
</protein>
<dbReference type="RefSeq" id="WP_211869251.1">
    <property type="nucleotide sequence ID" value="NZ_JAAEDI010000013.1"/>
</dbReference>
<reference evidence="2" key="1">
    <citation type="journal article" date="2021" name="Syst. Appl. Microbiol.">
        <title>Roseomonas hellenica sp. nov., isolated from roots of wild-growing Alkanna tinctoria.</title>
        <authorList>
            <person name="Rat A."/>
            <person name="Naranjo H.D."/>
            <person name="Lebbe L."/>
            <person name="Cnockaert M."/>
            <person name="Krigas N."/>
            <person name="Grigoriadou K."/>
            <person name="Maloupa E."/>
            <person name="Willems A."/>
        </authorList>
    </citation>
    <scope>NUCLEOTIDE SEQUENCE [LARGE SCALE GENOMIC DNA]</scope>
    <source>
        <strain evidence="2">LMG 31159</strain>
    </source>
</reference>
<dbReference type="EMBL" id="JAAEDI010000013">
    <property type="protein sequence ID" value="MBR0650580.1"/>
    <property type="molecule type" value="Genomic_DNA"/>
</dbReference>
<comment type="caution">
    <text evidence="1">The sequence shown here is derived from an EMBL/GenBank/DDBJ whole genome shotgun (WGS) entry which is preliminary data.</text>
</comment>
<accession>A0ABS5EHS4</accession>